<dbReference type="Proteomes" id="UP001519307">
    <property type="component" value="Unassembled WGS sequence"/>
</dbReference>
<gene>
    <name evidence="2" type="ORF">J2Z42_000437</name>
</gene>
<dbReference type="InterPro" id="IPR038720">
    <property type="entry name" value="YprB_RNase_H-like_dom"/>
</dbReference>
<dbReference type="SUPFAM" id="SSF53098">
    <property type="entry name" value="Ribonuclease H-like"/>
    <property type="match status" value="1"/>
</dbReference>
<proteinExistence type="predicted"/>
<keyword evidence="3" id="KW-1185">Reference proteome</keyword>
<evidence type="ECO:0000259" key="1">
    <source>
        <dbReference type="Pfam" id="PF13482"/>
    </source>
</evidence>
<organism evidence="2 3">
    <name type="scientific">Clostridium algifaecis</name>
    <dbReference type="NCBI Taxonomy" id="1472040"/>
    <lineage>
        <taxon>Bacteria</taxon>
        <taxon>Bacillati</taxon>
        <taxon>Bacillota</taxon>
        <taxon>Clostridia</taxon>
        <taxon>Eubacteriales</taxon>
        <taxon>Clostridiaceae</taxon>
        <taxon>Clostridium</taxon>
    </lineage>
</organism>
<accession>A0ABS4KP03</accession>
<sequence>MIERHNSICVSRPKFEEILKVNGNIFDFKDALFFDLEHYIYRKPICIGVFGCCIYNCNKGELEVTQYMIENKDDSNLILKFAEDYFINMWNRGKRYIVTFSGNNDFTVINYLFKKYDLKFDILEHFFHIDLQKQYEKENNTSIGLKNLEKEFDIIRESEVISGSNLAKTFSKIMKDSKYINRMPKDKIKKILLYNEQDVVSLFYMCAKWKSVFFN</sequence>
<dbReference type="Pfam" id="PF13482">
    <property type="entry name" value="RNase_H_2"/>
    <property type="match status" value="1"/>
</dbReference>
<reference evidence="2 3" key="1">
    <citation type="submission" date="2021-03" db="EMBL/GenBank/DDBJ databases">
        <title>Genomic Encyclopedia of Type Strains, Phase IV (KMG-IV): sequencing the most valuable type-strain genomes for metagenomic binning, comparative biology and taxonomic classification.</title>
        <authorList>
            <person name="Goeker M."/>
        </authorList>
    </citation>
    <scope>NUCLEOTIDE SEQUENCE [LARGE SCALE GENOMIC DNA]</scope>
    <source>
        <strain evidence="2 3">DSM 28783</strain>
    </source>
</reference>
<dbReference type="RefSeq" id="WP_209700709.1">
    <property type="nucleotide sequence ID" value="NZ_JAGGLM010000001.1"/>
</dbReference>
<dbReference type="InterPro" id="IPR012337">
    <property type="entry name" value="RNaseH-like_sf"/>
</dbReference>
<evidence type="ECO:0000313" key="3">
    <source>
        <dbReference type="Proteomes" id="UP001519307"/>
    </source>
</evidence>
<comment type="caution">
    <text evidence="2">The sequence shown here is derived from an EMBL/GenBank/DDBJ whole genome shotgun (WGS) entry which is preliminary data.</text>
</comment>
<feature type="domain" description="YprB ribonuclease H-like" evidence="1">
    <location>
        <begin position="32"/>
        <end position="208"/>
    </location>
</feature>
<evidence type="ECO:0000313" key="2">
    <source>
        <dbReference type="EMBL" id="MBP2031772.1"/>
    </source>
</evidence>
<dbReference type="EMBL" id="JAGGLM010000001">
    <property type="protein sequence ID" value="MBP2031772.1"/>
    <property type="molecule type" value="Genomic_DNA"/>
</dbReference>
<protein>
    <submittedName>
        <fullName evidence="2">Uncharacterized protein YprB with RNaseH-like and TPR domain</fullName>
    </submittedName>
</protein>
<name>A0ABS4KP03_9CLOT</name>